<dbReference type="EMBL" id="UHIC01000001">
    <property type="protein sequence ID" value="SUO96926.1"/>
    <property type="molecule type" value="Genomic_DNA"/>
</dbReference>
<feature type="active site" description="Proton acceptor" evidence="6">
    <location>
        <position position="351"/>
    </location>
</feature>
<dbReference type="NCBIfam" id="TIGR01930">
    <property type="entry name" value="AcCoA-C-Actrans"/>
    <property type="match status" value="1"/>
</dbReference>
<proteinExistence type="inferred from homology"/>
<dbReference type="InterPro" id="IPR020616">
    <property type="entry name" value="Thiolase_N"/>
</dbReference>
<feature type="active site" description="Acyl-thioester intermediate" evidence="6">
    <location>
        <position position="91"/>
    </location>
</feature>
<dbReference type="PANTHER" id="PTHR43853:SF21">
    <property type="entry name" value="STEROID 3-KETOACYL-COA THIOLASE"/>
    <property type="match status" value="1"/>
</dbReference>
<dbReference type="NCBIfam" id="NF006553">
    <property type="entry name" value="PRK09052.1"/>
    <property type="match status" value="1"/>
</dbReference>
<keyword evidence="3 7" id="KW-0808">Transferase</keyword>
<evidence type="ECO:0000256" key="6">
    <source>
        <dbReference type="PIRSR" id="PIRSR000429-1"/>
    </source>
</evidence>
<comment type="pathway">
    <text evidence="1">Lipid metabolism.</text>
</comment>
<dbReference type="PROSITE" id="PS00737">
    <property type="entry name" value="THIOLASE_2"/>
    <property type="match status" value="1"/>
</dbReference>
<dbReference type="GO" id="GO:0010124">
    <property type="term" value="P:phenylacetate catabolic process"/>
    <property type="evidence" value="ECO:0007669"/>
    <property type="project" value="TreeGrafter"/>
</dbReference>
<dbReference type="InterPro" id="IPR050215">
    <property type="entry name" value="Thiolase-like_sf_Thiolase"/>
</dbReference>
<dbReference type="GO" id="GO:0006635">
    <property type="term" value="P:fatty acid beta-oxidation"/>
    <property type="evidence" value="ECO:0007669"/>
    <property type="project" value="TreeGrafter"/>
</dbReference>
<dbReference type="SUPFAM" id="SSF53901">
    <property type="entry name" value="Thiolase-like"/>
    <property type="match status" value="2"/>
</dbReference>
<evidence type="ECO:0000256" key="5">
    <source>
        <dbReference type="ARBA" id="ARBA00024073"/>
    </source>
</evidence>
<evidence type="ECO:0000256" key="3">
    <source>
        <dbReference type="ARBA" id="ARBA00022679"/>
    </source>
</evidence>
<evidence type="ECO:0000259" key="8">
    <source>
        <dbReference type="Pfam" id="PF00108"/>
    </source>
</evidence>
<feature type="domain" description="Thiolase N-terminal" evidence="8">
    <location>
        <begin position="5"/>
        <end position="264"/>
    </location>
</feature>
<evidence type="ECO:0000256" key="1">
    <source>
        <dbReference type="ARBA" id="ARBA00005189"/>
    </source>
</evidence>
<dbReference type="GO" id="GO:0003988">
    <property type="term" value="F:acetyl-CoA C-acyltransferase activity"/>
    <property type="evidence" value="ECO:0007669"/>
    <property type="project" value="UniProtKB-EC"/>
</dbReference>
<dbReference type="Pfam" id="PF02803">
    <property type="entry name" value="Thiolase_C"/>
    <property type="match status" value="1"/>
</dbReference>
<dbReference type="InterPro" id="IPR020617">
    <property type="entry name" value="Thiolase_C"/>
</dbReference>
<evidence type="ECO:0000313" key="10">
    <source>
        <dbReference type="EMBL" id="SUO96926.1"/>
    </source>
</evidence>
<dbReference type="PIRSF" id="PIRSF000429">
    <property type="entry name" value="Ac-CoA_Ac_transf"/>
    <property type="match status" value="1"/>
</dbReference>
<dbReference type="InterPro" id="IPR020613">
    <property type="entry name" value="Thiolase_CS"/>
</dbReference>
<dbReference type="FunFam" id="3.40.47.10:FF:000010">
    <property type="entry name" value="Acetyl-CoA acetyltransferase (Thiolase)"/>
    <property type="match status" value="1"/>
</dbReference>
<sequence length="396" mass="42223">MQQAYIIAAKRTAIGKANRGQFKYTRPDDLLINVIQAALAEVPNLDSKQIDDIVIGNAFPEAEQGFNIARMAAQLAGLPEQVPGLTINRWCSSGLNAIQIAADRIRLGEADIMIAGGVESMSRVPMIGNTQSMNPKIFEDDHVNMAYGMGITAENVASDFNISREDQDTFALESHRRAIQAIQNGTFKKQISPMKVINRIPDLAEAGRLTTIETLADTDEGPRADTTLEALAKLRPVFKMGGSVTAGNSSQTSDGAAVVILVSEKMLEKLGIKPLARYCTFSVKGVAPEVMGIGPKEAIPAACQQVGISQNELQWIELNEAFAAQALAVIRDLDLDPEKTNPTGGAIALGHPLGGTGTILTTRLIHGMRYQGKTGYGMVSMCIGGGMGAAGIFEIL</sequence>
<gene>
    <name evidence="10" type="primary">thlA</name>
    <name evidence="10" type="ORF">NCTC13337_02084</name>
</gene>
<evidence type="ECO:0000256" key="4">
    <source>
        <dbReference type="ARBA" id="ARBA00023315"/>
    </source>
</evidence>
<comment type="similarity">
    <text evidence="2 7">Belongs to the thiolase-like superfamily. Thiolase family.</text>
</comment>
<dbReference type="PANTHER" id="PTHR43853">
    <property type="entry name" value="3-KETOACYL-COA THIOLASE, PEROXISOMAL"/>
    <property type="match status" value="1"/>
</dbReference>
<organism evidence="10 11">
    <name type="scientific">Suttonella ornithocola</name>
    <dbReference type="NCBI Taxonomy" id="279832"/>
    <lineage>
        <taxon>Bacteria</taxon>
        <taxon>Pseudomonadati</taxon>
        <taxon>Pseudomonadota</taxon>
        <taxon>Gammaproteobacteria</taxon>
        <taxon>Cardiobacteriales</taxon>
        <taxon>Cardiobacteriaceae</taxon>
        <taxon>Suttonella</taxon>
    </lineage>
</organism>
<dbReference type="Proteomes" id="UP000254601">
    <property type="component" value="Unassembled WGS sequence"/>
</dbReference>
<dbReference type="Gene3D" id="3.40.47.10">
    <property type="match status" value="1"/>
</dbReference>
<feature type="active site" description="Proton acceptor" evidence="6">
    <location>
        <position position="382"/>
    </location>
</feature>
<dbReference type="CDD" id="cd00751">
    <property type="entry name" value="thiolase"/>
    <property type="match status" value="1"/>
</dbReference>
<dbReference type="PROSITE" id="PS00099">
    <property type="entry name" value="THIOLASE_3"/>
    <property type="match status" value="1"/>
</dbReference>
<keyword evidence="11" id="KW-1185">Reference proteome</keyword>
<reference evidence="10 11" key="1">
    <citation type="submission" date="2018-06" db="EMBL/GenBank/DDBJ databases">
        <authorList>
            <consortium name="Pathogen Informatics"/>
            <person name="Doyle S."/>
        </authorList>
    </citation>
    <scope>NUCLEOTIDE SEQUENCE [LARGE SCALE GENOMIC DNA]</scope>
    <source>
        <strain evidence="10 11">NCTC13337</strain>
    </source>
</reference>
<evidence type="ECO:0000256" key="2">
    <source>
        <dbReference type="ARBA" id="ARBA00010982"/>
    </source>
</evidence>
<dbReference type="AlphaFoldDB" id="A0A380MY09"/>
<dbReference type="GO" id="GO:0005737">
    <property type="term" value="C:cytoplasm"/>
    <property type="evidence" value="ECO:0007669"/>
    <property type="project" value="UniProtKB-ARBA"/>
</dbReference>
<evidence type="ECO:0000313" key="11">
    <source>
        <dbReference type="Proteomes" id="UP000254601"/>
    </source>
</evidence>
<dbReference type="InterPro" id="IPR016039">
    <property type="entry name" value="Thiolase-like"/>
</dbReference>
<keyword evidence="4 7" id="KW-0012">Acyltransferase</keyword>
<name>A0A380MY09_9GAMM</name>
<dbReference type="Pfam" id="PF00108">
    <property type="entry name" value="Thiolase_N"/>
    <property type="match status" value="1"/>
</dbReference>
<dbReference type="InterPro" id="IPR020610">
    <property type="entry name" value="Thiolase_AS"/>
</dbReference>
<dbReference type="InterPro" id="IPR002155">
    <property type="entry name" value="Thiolase"/>
</dbReference>
<dbReference type="PROSITE" id="PS00098">
    <property type="entry name" value="THIOLASE_1"/>
    <property type="match status" value="1"/>
</dbReference>
<feature type="domain" description="Thiolase C-terminal" evidence="9">
    <location>
        <begin position="273"/>
        <end position="394"/>
    </location>
</feature>
<evidence type="ECO:0000259" key="9">
    <source>
        <dbReference type="Pfam" id="PF02803"/>
    </source>
</evidence>
<protein>
    <recommendedName>
        <fullName evidence="5">acetyl-CoA C-acyltransferase</fullName>
        <ecNumber evidence="5">2.3.1.16</ecNumber>
    </recommendedName>
</protein>
<evidence type="ECO:0000256" key="7">
    <source>
        <dbReference type="RuleBase" id="RU003557"/>
    </source>
</evidence>
<accession>A0A380MY09</accession>
<dbReference type="InterPro" id="IPR020615">
    <property type="entry name" value="Thiolase_acyl_enz_int_AS"/>
</dbReference>
<dbReference type="EC" id="2.3.1.16" evidence="5"/>